<keyword evidence="1" id="KW-0547">Nucleotide-binding</keyword>
<dbReference type="InterPro" id="IPR027417">
    <property type="entry name" value="P-loop_NTPase"/>
</dbReference>
<dbReference type="PANTHER" id="PTHR43788">
    <property type="entry name" value="DNA2/NAM7 HELICASE FAMILY MEMBER"/>
    <property type="match status" value="1"/>
</dbReference>
<protein>
    <recommendedName>
        <fullName evidence="4">UvrD-like helicase C-terminal domain-containing protein</fullName>
    </recommendedName>
</protein>
<name>A0A4S8PYT5_9HYPH</name>
<dbReference type="GO" id="GO:0005524">
    <property type="term" value="F:ATP binding"/>
    <property type="evidence" value="ECO:0007669"/>
    <property type="project" value="UniProtKB-KW"/>
</dbReference>
<keyword evidence="3" id="KW-0175">Coiled coil</keyword>
<dbReference type="Gene3D" id="3.40.50.300">
    <property type="entry name" value="P-loop containing nucleotide triphosphate hydrolases"/>
    <property type="match status" value="2"/>
</dbReference>
<dbReference type="PANTHER" id="PTHR43788:SF6">
    <property type="entry name" value="DNA HELICASE B"/>
    <property type="match status" value="1"/>
</dbReference>
<dbReference type="EMBL" id="STGU01000004">
    <property type="protein sequence ID" value="THV36903.1"/>
    <property type="molecule type" value="Genomic_DNA"/>
</dbReference>
<organism evidence="5 6">
    <name type="scientific">Rhizobium rosettiformans W3</name>
    <dbReference type="NCBI Taxonomy" id="538378"/>
    <lineage>
        <taxon>Bacteria</taxon>
        <taxon>Pseudomonadati</taxon>
        <taxon>Pseudomonadota</taxon>
        <taxon>Alphaproteobacteria</taxon>
        <taxon>Hyphomicrobiales</taxon>
        <taxon>Rhizobiaceae</taxon>
        <taxon>Rhizobium/Agrobacterium group</taxon>
        <taxon>Rhizobium</taxon>
    </lineage>
</organism>
<dbReference type="AlphaFoldDB" id="A0A4S8PYT5"/>
<evidence type="ECO:0000313" key="5">
    <source>
        <dbReference type="EMBL" id="THV36903.1"/>
    </source>
</evidence>
<dbReference type="InterPro" id="IPR050534">
    <property type="entry name" value="Coronavir_polyprotein_1ab"/>
</dbReference>
<evidence type="ECO:0000259" key="4">
    <source>
        <dbReference type="Pfam" id="PF13538"/>
    </source>
</evidence>
<evidence type="ECO:0000256" key="2">
    <source>
        <dbReference type="ARBA" id="ARBA00022840"/>
    </source>
</evidence>
<comment type="caution">
    <text evidence="5">The sequence shown here is derived from an EMBL/GenBank/DDBJ whole genome shotgun (WGS) entry which is preliminary data.</text>
</comment>
<dbReference type="InterPro" id="IPR027785">
    <property type="entry name" value="UvrD-like_helicase_C"/>
</dbReference>
<feature type="coiled-coil region" evidence="3">
    <location>
        <begin position="103"/>
        <end position="159"/>
    </location>
</feature>
<dbReference type="CDD" id="cd18809">
    <property type="entry name" value="SF1_C_RecD"/>
    <property type="match status" value="1"/>
</dbReference>
<evidence type="ECO:0000256" key="1">
    <source>
        <dbReference type="ARBA" id="ARBA00022741"/>
    </source>
</evidence>
<dbReference type="SUPFAM" id="SSF52540">
    <property type="entry name" value="P-loop containing nucleoside triphosphate hydrolases"/>
    <property type="match status" value="1"/>
</dbReference>
<evidence type="ECO:0000313" key="6">
    <source>
        <dbReference type="Proteomes" id="UP000307378"/>
    </source>
</evidence>
<proteinExistence type="predicted"/>
<feature type="domain" description="UvrD-like helicase C-terminal" evidence="4">
    <location>
        <begin position="404"/>
        <end position="451"/>
    </location>
</feature>
<accession>A0A4S8PYT5</accession>
<sequence length="452" mass="50420">MADIVLSDMQTKAAGQVKSWYRGAVHGDFEKFYLAGYAGSGKTSILPYLIDHCGLNWQDVTFCAPTGKAAKVLTGKLQGMYNDKTVVAKTIHSQIYVPLRAKVEKLRDDILSLEKSIKDLNRAQETSGAFDPAEFQNRVSQMEGELRQLKTDFDDANRLAQKNGPSFVLNPESPVAKSKLIVVDEASMVGESLTDDLFAFGVPILAIGDPAQLPPVGDNPGLAIGNPDFFLSEIHRQAADNPIIRLSMDIREGKRLTPGTKMGDKVRIVRGRDDHWTENPDYDAQVLCGTHKTRWILTKRIRNMCGYEGAAPQEGEPLLVCKNSKKIPTLVNGSFVECITPPEDLYEGDASFTMKVRDETGIDYQMQVYQGTFEEHQKRQRDAHTAPKFQAFDAKRMDEILDFGWVITTHKSQGSQWDNVVVHDESGKFRDDADKWLYTAVTRAADELTVVV</sequence>
<dbReference type="Pfam" id="PF13538">
    <property type="entry name" value="UvrD_C_2"/>
    <property type="match status" value="1"/>
</dbReference>
<dbReference type="Proteomes" id="UP000307378">
    <property type="component" value="Unassembled WGS sequence"/>
</dbReference>
<dbReference type="GO" id="GO:0003678">
    <property type="term" value="F:DNA helicase activity"/>
    <property type="evidence" value="ECO:0007669"/>
    <property type="project" value="UniProtKB-ARBA"/>
</dbReference>
<reference evidence="5 6" key="1">
    <citation type="submission" date="2019-04" db="EMBL/GenBank/DDBJ databases">
        <title>genome sequence of strain W3.</title>
        <authorList>
            <person name="Gao J."/>
            <person name="Sun J."/>
        </authorList>
    </citation>
    <scope>NUCLEOTIDE SEQUENCE [LARGE SCALE GENOMIC DNA]</scope>
    <source>
        <strain evidence="5 6">W3</strain>
    </source>
</reference>
<keyword evidence="2" id="KW-0067">ATP-binding</keyword>
<dbReference type="Pfam" id="PF13245">
    <property type="entry name" value="AAA_19"/>
    <property type="match status" value="1"/>
</dbReference>
<gene>
    <name evidence="5" type="ORF">FAA86_10435</name>
</gene>
<dbReference type="RefSeq" id="WP_136540341.1">
    <property type="nucleotide sequence ID" value="NZ_STGU01000004.1"/>
</dbReference>
<evidence type="ECO:0000256" key="3">
    <source>
        <dbReference type="SAM" id="Coils"/>
    </source>
</evidence>